<sequence>MSPSPLIKSLERLTESRTAASLVSLALLLTGVFAVSVPLLILSGVVAYGWPFLNVYLSSLNEAPNIAQAPAHSVLNSALSAA</sequence>
<accession>A0A1G8EUB5</accession>
<dbReference type="Proteomes" id="UP000198607">
    <property type="component" value="Unassembled WGS sequence"/>
</dbReference>
<name>A0A1G8EUB5_9RHOO</name>
<reference evidence="2 3" key="1">
    <citation type="submission" date="2016-10" db="EMBL/GenBank/DDBJ databases">
        <authorList>
            <person name="de Groot N.N."/>
        </authorList>
    </citation>
    <scope>NUCLEOTIDE SEQUENCE [LARGE SCALE GENOMIC DNA]</scope>
    <source>
        <strain evidence="2 3">DSM 5885</strain>
    </source>
</reference>
<evidence type="ECO:0000313" key="3">
    <source>
        <dbReference type="Proteomes" id="UP000198607"/>
    </source>
</evidence>
<keyword evidence="1" id="KW-0472">Membrane</keyword>
<keyword evidence="1" id="KW-0812">Transmembrane</keyword>
<protein>
    <submittedName>
        <fullName evidence="2">Uncharacterized protein</fullName>
    </submittedName>
</protein>
<feature type="transmembrane region" description="Helical" evidence="1">
    <location>
        <begin position="21"/>
        <end position="50"/>
    </location>
</feature>
<proteinExistence type="predicted"/>
<organism evidence="2 3">
    <name type="scientific">Propionivibrio dicarboxylicus</name>
    <dbReference type="NCBI Taxonomy" id="83767"/>
    <lineage>
        <taxon>Bacteria</taxon>
        <taxon>Pseudomonadati</taxon>
        <taxon>Pseudomonadota</taxon>
        <taxon>Betaproteobacteria</taxon>
        <taxon>Rhodocyclales</taxon>
        <taxon>Rhodocyclaceae</taxon>
        <taxon>Propionivibrio</taxon>
    </lineage>
</organism>
<dbReference type="RefSeq" id="WP_143009834.1">
    <property type="nucleotide sequence ID" value="NZ_FNCY01000008.1"/>
</dbReference>
<keyword evidence="1" id="KW-1133">Transmembrane helix</keyword>
<dbReference type="AlphaFoldDB" id="A0A1G8EUB5"/>
<dbReference type="EMBL" id="FNCY01000008">
    <property type="protein sequence ID" value="SDH73496.1"/>
    <property type="molecule type" value="Genomic_DNA"/>
</dbReference>
<keyword evidence="3" id="KW-1185">Reference proteome</keyword>
<evidence type="ECO:0000313" key="2">
    <source>
        <dbReference type="EMBL" id="SDH73496.1"/>
    </source>
</evidence>
<evidence type="ECO:0000256" key="1">
    <source>
        <dbReference type="SAM" id="Phobius"/>
    </source>
</evidence>
<gene>
    <name evidence="2" type="ORF">SAMN05660652_02194</name>
</gene>